<organism evidence="2">
    <name type="scientific">Hordeum vulgare subsp. vulgare</name>
    <name type="common">Domesticated barley</name>
    <dbReference type="NCBI Taxonomy" id="112509"/>
    <lineage>
        <taxon>Eukaryota</taxon>
        <taxon>Viridiplantae</taxon>
        <taxon>Streptophyta</taxon>
        <taxon>Embryophyta</taxon>
        <taxon>Tracheophyta</taxon>
        <taxon>Spermatophyta</taxon>
        <taxon>Magnoliopsida</taxon>
        <taxon>Liliopsida</taxon>
        <taxon>Poales</taxon>
        <taxon>Poaceae</taxon>
        <taxon>BOP clade</taxon>
        <taxon>Pooideae</taxon>
        <taxon>Triticodae</taxon>
        <taxon>Triticeae</taxon>
        <taxon>Hordeinae</taxon>
        <taxon>Hordeum</taxon>
    </lineage>
</organism>
<name>F2ECA6_HORVV</name>
<sequence length="114" mass="12613">MEESIHTSSKEHATEFSQSSIEESTPDFTTYDAVANEQCVPFLDSAPSEEVQRKWPSSDLSEQSRVVIQKAHNDGCDDDGDEWLEEDTAGPGSTHIPIVGYDEGISFSDLEEDD</sequence>
<feature type="compositionally biased region" description="Polar residues" evidence="1">
    <location>
        <begin position="15"/>
        <end position="28"/>
    </location>
</feature>
<proteinExistence type="evidence at transcript level"/>
<evidence type="ECO:0000256" key="1">
    <source>
        <dbReference type="SAM" id="MobiDB-lite"/>
    </source>
</evidence>
<evidence type="ECO:0000313" key="2">
    <source>
        <dbReference type="EMBL" id="BAK04978.1"/>
    </source>
</evidence>
<feature type="compositionally biased region" description="Acidic residues" evidence="1">
    <location>
        <begin position="76"/>
        <end position="88"/>
    </location>
</feature>
<dbReference type="EMBL" id="AK373781">
    <property type="protein sequence ID" value="BAK04978.1"/>
    <property type="molecule type" value="mRNA"/>
</dbReference>
<accession>F2ECA6</accession>
<feature type="compositionally biased region" description="Basic and acidic residues" evidence="1">
    <location>
        <begin position="1"/>
        <end position="14"/>
    </location>
</feature>
<reference evidence="2" key="1">
    <citation type="journal article" date="2011" name="Plant Physiol.">
        <title>Comprehensive sequence analysis of 24,783 barley full-length cDNAs derived from 12 clone libraries.</title>
        <authorList>
            <person name="Matsumoto T."/>
            <person name="Tanaka T."/>
            <person name="Sakai H."/>
            <person name="Amano N."/>
            <person name="Kanamori H."/>
            <person name="Kurita K."/>
            <person name="Kikuta A."/>
            <person name="Kamiya K."/>
            <person name="Yamamoto M."/>
            <person name="Ikawa H."/>
            <person name="Fujii N."/>
            <person name="Hori K."/>
            <person name="Itoh T."/>
            <person name="Sato K."/>
        </authorList>
    </citation>
    <scope>NUCLEOTIDE SEQUENCE</scope>
    <source>
        <tissue evidence="2">Flower</tissue>
    </source>
</reference>
<feature type="region of interest" description="Disordered" evidence="1">
    <location>
        <begin position="1"/>
        <end position="29"/>
    </location>
</feature>
<dbReference type="ExpressionAtlas" id="F2ECA6">
    <property type="expression patterns" value="baseline"/>
</dbReference>
<dbReference type="AlphaFoldDB" id="F2ECA6"/>
<protein>
    <submittedName>
        <fullName evidence="2">Predicted protein</fullName>
    </submittedName>
</protein>
<feature type="region of interest" description="Disordered" evidence="1">
    <location>
        <begin position="72"/>
        <end position="114"/>
    </location>
</feature>